<dbReference type="AlphaFoldDB" id="A0A4R3N2N2"/>
<comment type="caution">
    <text evidence="3">The sequence shown here is derived from an EMBL/GenBank/DDBJ whole genome shotgun (WGS) entry which is preliminary data.</text>
</comment>
<evidence type="ECO:0000256" key="1">
    <source>
        <dbReference type="SAM" id="Coils"/>
    </source>
</evidence>
<feature type="coiled-coil region" evidence="1">
    <location>
        <begin position="119"/>
        <end position="146"/>
    </location>
</feature>
<dbReference type="Proteomes" id="UP000294650">
    <property type="component" value="Unassembled WGS sequence"/>
</dbReference>
<dbReference type="PANTHER" id="PTHR36180:SF1">
    <property type="entry name" value="ANTA_ANTB ANTIREPRESSOR DOMAIN-CONTAINING PROTEIN"/>
    <property type="match status" value="1"/>
</dbReference>
<accession>A0A4R3N2N2</accession>
<feature type="domain" description="AntA/AntB antirepressor" evidence="2">
    <location>
        <begin position="23"/>
        <end position="88"/>
    </location>
</feature>
<dbReference type="RefSeq" id="WP_132371583.1">
    <property type="nucleotide sequence ID" value="NZ_SMAN01000007.1"/>
</dbReference>
<evidence type="ECO:0000313" key="3">
    <source>
        <dbReference type="EMBL" id="TCT23358.1"/>
    </source>
</evidence>
<evidence type="ECO:0000259" key="2">
    <source>
        <dbReference type="Pfam" id="PF08346"/>
    </source>
</evidence>
<keyword evidence="4" id="KW-1185">Reference proteome</keyword>
<dbReference type="OrthoDB" id="9812611at2"/>
<sequence>MQIKTIASDLVPVYESETGEKLVNARELHVKLMVGTRFNDWITRMIENYGFIEGDDFYSFLSKTPGRPSKEYLLIIDTAKEIAMVQNNEQGRAVRKYFIEVEKKARQTFQQPQSAAELILKQAELLVQYEKRINKLESQTAAAHHRIDNIDKIDTLGDPRQRLNKMIRLYAAKNGLSFPQAYRNFRQAFNMAYRTNLTLLIENYKMKHELSDLSIPEYLEKVNRLEDGIRVADKLLNPSTSSVSTEI</sequence>
<organism evidence="3 4">
    <name type="scientific">Melghiribacillus thermohalophilus</name>
    <dbReference type="NCBI Taxonomy" id="1324956"/>
    <lineage>
        <taxon>Bacteria</taxon>
        <taxon>Bacillati</taxon>
        <taxon>Bacillota</taxon>
        <taxon>Bacilli</taxon>
        <taxon>Bacillales</taxon>
        <taxon>Bacillaceae</taxon>
        <taxon>Melghiribacillus</taxon>
    </lineage>
</organism>
<dbReference type="InterPro" id="IPR013557">
    <property type="entry name" value="AntA/B_antirep"/>
</dbReference>
<dbReference type="EMBL" id="SMAN01000007">
    <property type="protein sequence ID" value="TCT23358.1"/>
    <property type="molecule type" value="Genomic_DNA"/>
</dbReference>
<proteinExistence type="predicted"/>
<gene>
    <name evidence="3" type="ORF">EDD68_10772</name>
</gene>
<reference evidence="3 4" key="1">
    <citation type="submission" date="2019-03" db="EMBL/GenBank/DDBJ databases">
        <title>Genomic Encyclopedia of Type Strains, Phase IV (KMG-IV): sequencing the most valuable type-strain genomes for metagenomic binning, comparative biology and taxonomic classification.</title>
        <authorList>
            <person name="Goeker M."/>
        </authorList>
    </citation>
    <scope>NUCLEOTIDE SEQUENCE [LARGE SCALE GENOMIC DNA]</scope>
    <source>
        <strain evidence="3 4">DSM 25894</strain>
    </source>
</reference>
<name>A0A4R3N2N2_9BACI</name>
<dbReference type="PANTHER" id="PTHR36180">
    <property type="entry name" value="DNA-BINDING PROTEIN-RELATED-RELATED"/>
    <property type="match status" value="1"/>
</dbReference>
<keyword evidence="1" id="KW-0175">Coiled coil</keyword>
<protein>
    <submittedName>
        <fullName evidence="3">Phage anti-repressor protein</fullName>
    </submittedName>
</protein>
<dbReference type="Pfam" id="PF08346">
    <property type="entry name" value="AntA"/>
    <property type="match status" value="1"/>
</dbReference>
<evidence type="ECO:0000313" key="4">
    <source>
        <dbReference type="Proteomes" id="UP000294650"/>
    </source>
</evidence>